<protein>
    <submittedName>
        <fullName evidence="7">FUN14 family protein</fullName>
    </submittedName>
</protein>
<dbReference type="OrthoDB" id="32917at2"/>
<feature type="transmembrane region" description="Helical" evidence="6">
    <location>
        <begin position="20"/>
        <end position="38"/>
    </location>
</feature>
<comment type="subcellular location">
    <subcellularLocation>
        <location evidence="1">Membrane</location>
    </subcellularLocation>
</comment>
<dbReference type="PANTHER" id="PTHR21346">
    <property type="entry name" value="FUN14 DOMAIN CONTAINING"/>
    <property type="match status" value="1"/>
</dbReference>
<evidence type="ECO:0000256" key="3">
    <source>
        <dbReference type="ARBA" id="ARBA00022692"/>
    </source>
</evidence>
<dbReference type="AlphaFoldDB" id="D7CW75"/>
<evidence type="ECO:0000313" key="8">
    <source>
        <dbReference type="Proteomes" id="UP000000379"/>
    </source>
</evidence>
<feature type="transmembrane region" description="Helical" evidence="6">
    <location>
        <begin position="45"/>
        <end position="64"/>
    </location>
</feature>
<keyword evidence="8" id="KW-1185">Reference proteome</keyword>
<reference evidence="7 8" key="2">
    <citation type="journal article" date="2011" name="Stand. Genomic Sci.">
        <title>Complete genome sequence of Truepera radiovictrix type strain (RQ-24).</title>
        <authorList>
            <person name="Ivanova N."/>
            <person name="Rohde C."/>
            <person name="Munk C."/>
            <person name="Nolan M."/>
            <person name="Lucas S."/>
            <person name="Del Rio T.G."/>
            <person name="Tice H."/>
            <person name="Deshpande S."/>
            <person name="Cheng J.F."/>
            <person name="Tapia R."/>
            <person name="Han C."/>
            <person name="Goodwin L."/>
            <person name="Pitluck S."/>
            <person name="Liolios K."/>
            <person name="Mavromatis K."/>
            <person name="Mikhailova N."/>
            <person name="Pati A."/>
            <person name="Chen A."/>
            <person name="Palaniappan K."/>
            <person name="Land M."/>
            <person name="Hauser L."/>
            <person name="Chang Y.J."/>
            <person name="Jeffries C.D."/>
            <person name="Brambilla E."/>
            <person name="Rohde M."/>
            <person name="Goker M."/>
            <person name="Tindall B.J."/>
            <person name="Woyke T."/>
            <person name="Bristow J."/>
            <person name="Eisen J.A."/>
            <person name="Markowitz V."/>
            <person name="Hugenholtz P."/>
            <person name="Kyrpides N.C."/>
            <person name="Klenk H.P."/>
            <person name="Lapidus A."/>
        </authorList>
    </citation>
    <scope>NUCLEOTIDE SEQUENCE [LARGE SCALE GENOMIC DNA]</scope>
    <source>
        <strain evidence="8">DSM 17093 / CIP 108686 / LMG 22925 / RQ-24</strain>
    </source>
</reference>
<dbReference type="Proteomes" id="UP000000379">
    <property type="component" value="Chromosome"/>
</dbReference>
<dbReference type="Pfam" id="PF04930">
    <property type="entry name" value="FUN14"/>
    <property type="match status" value="1"/>
</dbReference>
<dbReference type="RefSeq" id="WP_013179384.1">
    <property type="nucleotide sequence ID" value="NC_014221.1"/>
</dbReference>
<evidence type="ECO:0000256" key="2">
    <source>
        <dbReference type="ARBA" id="ARBA00009160"/>
    </source>
</evidence>
<evidence type="ECO:0000256" key="5">
    <source>
        <dbReference type="ARBA" id="ARBA00023136"/>
    </source>
</evidence>
<name>D7CW75_TRURR</name>
<keyword evidence="5 6" id="KW-0472">Membrane</keyword>
<reference evidence="8" key="1">
    <citation type="submission" date="2010-05" db="EMBL/GenBank/DDBJ databases">
        <title>The complete genome of Truepera radiovictris DSM 17093.</title>
        <authorList>
            <consortium name="US DOE Joint Genome Institute (JGI-PGF)"/>
            <person name="Lucas S."/>
            <person name="Copeland A."/>
            <person name="Lapidus A."/>
            <person name="Glavina del Rio T."/>
            <person name="Dalin E."/>
            <person name="Tice H."/>
            <person name="Bruce D."/>
            <person name="Goodwin L."/>
            <person name="Pitluck S."/>
            <person name="Kyrpides N."/>
            <person name="Mavromatis K."/>
            <person name="Ovchinnikova G."/>
            <person name="Munk A.C."/>
            <person name="Detter J.C."/>
            <person name="Han C."/>
            <person name="Tapia R."/>
            <person name="Land M."/>
            <person name="Hauser L."/>
            <person name="Markowitz V."/>
            <person name="Cheng J.-F."/>
            <person name="Hugenholtz P."/>
            <person name="Woyke T."/>
            <person name="Wu D."/>
            <person name="Tindall B."/>
            <person name="Pomrenke H.G."/>
            <person name="Brambilla E."/>
            <person name="Klenk H.-P."/>
            <person name="Eisen J.A."/>
        </authorList>
    </citation>
    <scope>NUCLEOTIDE SEQUENCE [LARGE SCALE GENOMIC DNA]</scope>
    <source>
        <strain evidence="8">DSM 17093 / CIP 108686 / LMG 22925 / RQ-24</strain>
    </source>
</reference>
<dbReference type="PANTHER" id="PTHR21346:SF10">
    <property type="entry name" value="TRANSMEMBRANE PROTEIN"/>
    <property type="match status" value="1"/>
</dbReference>
<dbReference type="HOGENOM" id="CLU_095425_1_0_0"/>
<sequence>MSLRLPDTVQLPRVEILAPVLGQLTFGALAGFAAGYALKKVGKLAAIALGIFFILLQLLAYFGFVEVNWLQIQRHVDPLLQPDALEGLWRNLLALLTLNLPFAAAFVPGFVVGLQRG</sequence>
<evidence type="ECO:0000313" key="7">
    <source>
        <dbReference type="EMBL" id="ADI16025.1"/>
    </source>
</evidence>
<evidence type="ECO:0000256" key="4">
    <source>
        <dbReference type="ARBA" id="ARBA00022989"/>
    </source>
</evidence>
<dbReference type="EMBL" id="CP002049">
    <property type="protein sequence ID" value="ADI16025.1"/>
    <property type="molecule type" value="Genomic_DNA"/>
</dbReference>
<evidence type="ECO:0000256" key="1">
    <source>
        <dbReference type="ARBA" id="ARBA00004370"/>
    </source>
</evidence>
<comment type="similarity">
    <text evidence="2">Belongs to the FUN14 family.</text>
</comment>
<dbReference type="STRING" id="649638.Trad_2930"/>
<gene>
    <name evidence="7" type="ordered locus">Trad_2930</name>
</gene>
<dbReference type="InterPro" id="IPR007014">
    <property type="entry name" value="FUN14"/>
</dbReference>
<dbReference type="KEGG" id="tra:Trad_2930"/>
<keyword evidence="4 6" id="KW-1133">Transmembrane helix</keyword>
<dbReference type="eggNOG" id="COG2383">
    <property type="taxonomic scope" value="Bacteria"/>
</dbReference>
<dbReference type="GO" id="GO:0016020">
    <property type="term" value="C:membrane"/>
    <property type="evidence" value="ECO:0007669"/>
    <property type="project" value="UniProtKB-SubCell"/>
</dbReference>
<evidence type="ECO:0000256" key="6">
    <source>
        <dbReference type="SAM" id="Phobius"/>
    </source>
</evidence>
<proteinExistence type="inferred from homology"/>
<keyword evidence="3 6" id="KW-0812">Transmembrane</keyword>
<feature type="transmembrane region" description="Helical" evidence="6">
    <location>
        <begin position="92"/>
        <end position="114"/>
    </location>
</feature>
<accession>D7CW75</accession>
<organism evidence="7 8">
    <name type="scientific">Truepera radiovictrix (strain DSM 17093 / CIP 108686 / LMG 22925 / RQ-24)</name>
    <dbReference type="NCBI Taxonomy" id="649638"/>
    <lineage>
        <taxon>Bacteria</taxon>
        <taxon>Thermotogati</taxon>
        <taxon>Deinococcota</taxon>
        <taxon>Deinococci</taxon>
        <taxon>Trueperales</taxon>
        <taxon>Trueperaceae</taxon>
        <taxon>Truepera</taxon>
    </lineage>
</organism>